<feature type="repeat" description="TPR" evidence="1">
    <location>
        <begin position="176"/>
        <end position="209"/>
    </location>
</feature>
<sequence>MEKTALQTGLLNIIRQAWKAEIAWIGILRTDEYEANGTLENWSAKELRAHLASWRRRGVEELQAVRAGEMPPPPRDMDRSNAETFIASQGRTWQEVWDESEQAFAALVEQVEQLPETIFVERKEAIGPIVAYGGKHPYRHLAENFLRRGELKQATRLYEEMIEELQLMPLPPQEFGRALYQLACFYAEAELHQKAVEALKHAFRLEPKVAAWLEQDDAPNSLRAILISELN</sequence>
<organism evidence="2 3">
    <name type="scientific">Ktedonospora formicarum</name>
    <dbReference type="NCBI Taxonomy" id="2778364"/>
    <lineage>
        <taxon>Bacteria</taxon>
        <taxon>Bacillati</taxon>
        <taxon>Chloroflexota</taxon>
        <taxon>Ktedonobacteria</taxon>
        <taxon>Ktedonobacterales</taxon>
        <taxon>Ktedonobacteraceae</taxon>
        <taxon>Ktedonospora</taxon>
    </lineage>
</organism>
<dbReference type="EMBL" id="BNJF01000003">
    <property type="protein sequence ID" value="GHO48004.1"/>
    <property type="molecule type" value="Genomic_DNA"/>
</dbReference>
<gene>
    <name evidence="2" type="ORF">KSX_61670</name>
</gene>
<evidence type="ECO:0008006" key="4">
    <source>
        <dbReference type="Google" id="ProtNLM"/>
    </source>
</evidence>
<dbReference type="RefSeq" id="WP_220197220.1">
    <property type="nucleotide sequence ID" value="NZ_BNJF01000003.1"/>
</dbReference>
<dbReference type="InterPro" id="IPR019734">
    <property type="entry name" value="TPR_rpt"/>
</dbReference>
<accession>A0A8J3I9L6</accession>
<dbReference type="Proteomes" id="UP000612362">
    <property type="component" value="Unassembled WGS sequence"/>
</dbReference>
<keyword evidence="3" id="KW-1185">Reference proteome</keyword>
<reference evidence="2" key="1">
    <citation type="submission" date="2020-10" db="EMBL/GenBank/DDBJ databases">
        <title>Taxonomic study of unclassified bacteria belonging to the class Ktedonobacteria.</title>
        <authorList>
            <person name="Yabe S."/>
            <person name="Wang C.M."/>
            <person name="Zheng Y."/>
            <person name="Sakai Y."/>
            <person name="Cavaletti L."/>
            <person name="Monciardini P."/>
            <person name="Donadio S."/>
        </authorList>
    </citation>
    <scope>NUCLEOTIDE SEQUENCE</scope>
    <source>
        <strain evidence="2">SOSP1-1</strain>
    </source>
</reference>
<comment type="caution">
    <text evidence="2">The sequence shown here is derived from an EMBL/GenBank/DDBJ whole genome shotgun (WGS) entry which is preliminary data.</text>
</comment>
<evidence type="ECO:0000256" key="1">
    <source>
        <dbReference type="PROSITE-ProRule" id="PRU00339"/>
    </source>
</evidence>
<dbReference type="Gene3D" id="1.20.120.450">
    <property type="entry name" value="dinb family like domain"/>
    <property type="match status" value="1"/>
</dbReference>
<evidence type="ECO:0000313" key="3">
    <source>
        <dbReference type="Proteomes" id="UP000612362"/>
    </source>
</evidence>
<dbReference type="AlphaFoldDB" id="A0A8J3I9L6"/>
<dbReference type="NCBIfam" id="NF047558">
    <property type="entry name" value="TPR_END_plus"/>
    <property type="match status" value="1"/>
</dbReference>
<dbReference type="InterPro" id="IPR034660">
    <property type="entry name" value="DinB/YfiT-like"/>
</dbReference>
<dbReference type="InterPro" id="IPR011990">
    <property type="entry name" value="TPR-like_helical_dom_sf"/>
</dbReference>
<dbReference type="PROSITE" id="PS50005">
    <property type="entry name" value="TPR"/>
    <property type="match status" value="1"/>
</dbReference>
<name>A0A8J3I9L6_9CHLR</name>
<dbReference type="SUPFAM" id="SSF48452">
    <property type="entry name" value="TPR-like"/>
    <property type="match status" value="1"/>
</dbReference>
<dbReference type="SUPFAM" id="SSF109854">
    <property type="entry name" value="DinB/YfiT-like putative metalloenzymes"/>
    <property type="match status" value="1"/>
</dbReference>
<dbReference type="Gene3D" id="1.25.40.10">
    <property type="entry name" value="Tetratricopeptide repeat domain"/>
    <property type="match status" value="1"/>
</dbReference>
<keyword evidence="1" id="KW-0802">TPR repeat</keyword>
<protein>
    <recommendedName>
        <fullName evidence="4">ClbS/DfsB family four-helix bundle protein</fullName>
    </recommendedName>
</protein>
<proteinExistence type="predicted"/>
<evidence type="ECO:0000313" key="2">
    <source>
        <dbReference type="EMBL" id="GHO48004.1"/>
    </source>
</evidence>